<keyword evidence="1" id="KW-0472">Membrane</keyword>
<dbReference type="EMBL" id="CAFAAQ010000242">
    <property type="protein sequence ID" value="CAB4823854.1"/>
    <property type="molecule type" value="Genomic_DNA"/>
</dbReference>
<keyword evidence="1" id="KW-0812">Transmembrane</keyword>
<organism evidence="2">
    <name type="scientific">freshwater metagenome</name>
    <dbReference type="NCBI Taxonomy" id="449393"/>
    <lineage>
        <taxon>unclassified sequences</taxon>
        <taxon>metagenomes</taxon>
        <taxon>ecological metagenomes</taxon>
    </lineage>
</organism>
<evidence type="ECO:0000313" key="2">
    <source>
        <dbReference type="EMBL" id="CAB4823854.1"/>
    </source>
</evidence>
<accession>A0A6J6ZTQ0</accession>
<gene>
    <name evidence="2" type="ORF">UFOPK3046_01891</name>
</gene>
<evidence type="ECO:0000256" key="1">
    <source>
        <dbReference type="SAM" id="Phobius"/>
    </source>
</evidence>
<keyword evidence="1" id="KW-1133">Transmembrane helix</keyword>
<name>A0A6J6ZTQ0_9ZZZZ</name>
<feature type="transmembrane region" description="Helical" evidence="1">
    <location>
        <begin position="78"/>
        <end position="100"/>
    </location>
</feature>
<dbReference type="AlphaFoldDB" id="A0A6J6ZTQ0"/>
<sequence length="124" mass="11695">MRGVAAVAASGWTASGVCTESLASAPSESDSAAGAVGTLAVDGRSAGASDSAAAASTGSLGSSVEVAFEVAGLAAADFFAAAFLAGAFLAAAFLAGAFLTGSGSSGCCSRIRPSRLALRRTPSA</sequence>
<reference evidence="2" key="1">
    <citation type="submission" date="2020-05" db="EMBL/GenBank/DDBJ databases">
        <authorList>
            <person name="Chiriac C."/>
            <person name="Salcher M."/>
            <person name="Ghai R."/>
            <person name="Kavagutti S V."/>
        </authorList>
    </citation>
    <scope>NUCLEOTIDE SEQUENCE</scope>
</reference>
<proteinExistence type="predicted"/>
<protein>
    <submittedName>
        <fullName evidence="2">Unannotated protein</fullName>
    </submittedName>
</protein>